<keyword evidence="3" id="KW-0812">Transmembrane</keyword>
<protein>
    <submittedName>
        <fullName evidence="5">Polysaccharide deacetylase</fullName>
    </submittedName>
</protein>
<gene>
    <name evidence="5" type="ORF">EDC37_10798</name>
</gene>
<dbReference type="RefSeq" id="WP_132549091.1">
    <property type="nucleotide sequence ID" value="NZ_WIQN01000019.1"/>
</dbReference>
<dbReference type="EMBL" id="SMAA01000007">
    <property type="protein sequence ID" value="TCS79331.1"/>
    <property type="molecule type" value="Genomic_DNA"/>
</dbReference>
<feature type="domain" description="NodB homology" evidence="4">
    <location>
        <begin position="89"/>
        <end position="262"/>
    </location>
</feature>
<dbReference type="GO" id="GO:0005576">
    <property type="term" value="C:extracellular region"/>
    <property type="evidence" value="ECO:0007669"/>
    <property type="project" value="UniProtKB-SubCell"/>
</dbReference>
<dbReference type="GO" id="GO:0005975">
    <property type="term" value="P:carbohydrate metabolic process"/>
    <property type="evidence" value="ECO:0007669"/>
    <property type="project" value="InterPro"/>
</dbReference>
<evidence type="ECO:0000259" key="4">
    <source>
        <dbReference type="PROSITE" id="PS51677"/>
    </source>
</evidence>
<dbReference type="Proteomes" id="UP000295188">
    <property type="component" value="Unassembled WGS sequence"/>
</dbReference>
<evidence type="ECO:0000313" key="5">
    <source>
        <dbReference type="EMBL" id="TCS79331.1"/>
    </source>
</evidence>
<keyword evidence="3" id="KW-1133">Transmembrane helix</keyword>
<dbReference type="PROSITE" id="PS51677">
    <property type="entry name" value="NODB"/>
    <property type="match status" value="1"/>
</dbReference>
<organism evidence="5 6">
    <name type="scientific">Pectinatus cerevisiiphilus</name>
    <dbReference type="NCBI Taxonomy" id="86956"/>
    <lineage>
        <taxon>Bacteria</taxon>
        <taxon>Bacillati</taxon>
        <taxon>Bacillota</taxon>
        <taxon>Negativicutes</taxon>
        <taxon>Selenomonadales</taxon>
        <taxon>Selenomonadaceae</taxon>
        <taxon>Pectinatus</taxon>
    </lineage>
</organism>
<keyword evidence="2" id="KW-0732">Signal</keyword>
<dbReference type="InterPro" id="IPR002509">
    <property type="entry name" value="NODB_dom"/>
</dbReference>
<comment type="caution">
    <text evidence="5">The sequence shown here is derived from an EMBL/GenBank/DDBJ whole genome shotgun (WGS) entry which is preliminary data.</text>
</comment>
<reference evidence="5 6" key="1">
    <citation type="submission" date="2019-03" db="EMBL/GenBank/DDBJ databases">
        <title>Genomic Encyclopedia of Type Strains, Phase IV (KMG-IV): sequencing the most valuable type-strain genomes for metagenomic binning, comparative biology and taxonomic classification.</title>
        <authorList>
            <person name="Goeker M."/>
        </authorList>
    </citation>
    <scope>NUCLEOTIDE SEQUENCE [LARGE SCALE GENOMIC DNA]</scope>
    <source>
        <strain evidence="5 6">DSM 20467</strain>
    </source>
</reference>
<keyword evidence="3" id="KW-0472">Membrane</keyword>
<dbReference type="OrthoDB" id="9778320at2"/>
<comment type="subcellular location">
    <subcellularLocation>
        <location evidence="1">Secreted</location>
    </subcellularLocation>
</comment>
<evidence type="ECO:0000256" key="2">
    <source>
        <dbReference type="ARBA" id="ARBA00022729"/>
    </source>
</evidence>
<name>A0A4R3K9J5_9FIRM</name>
<dbReference type="Gene3D" id="3.20.20.370">
    <property type="entry name" value="Glycoside hydrolase/deacetylase"/>
    <property type="match status" value="1"/>
</dbReference>
<dbReference type="PANTHER" id="PTHR34216:SF3">
    <property type="entry name" value="POLY-BETA-1,6-N-ACETYL-D-GLUCOSAMINE N-DEACETYLASE"/>
    <property type="match status" value="1"/>
</dbReference>
<evidence type="ECO:0000256" key="1">
    <source>
        <dbReference type="ARBA" id="ARBA00004613"/>
    </source>
</evidence>
<dbReference type="InterPro" id="IPR011330">
    <property type="entry name" value="Glyco_hydro/deAcase_b/a-brl"/>
</dbReference>
<dbReference type="PANTHER" id="PTHR34216">
    <property type="match status" value="1"/>
</dbReference>
<accession>A0A4R3K9J5</accession>
<evidence type="ECO:0000313" key="6">
    <source>
        <dbReference type="Proteomes" id="UP000295188"/>
    </source>
</evidence>
<dbReference type="GO" id="GO:0016810">
    <property type="term" value="F:hydrolase activity, acting on carbon-nitrogen (but not peptide) bonds"/>
    <property type="evidence" value="ECO:0007669"/>
    <property type="project" value="InterPro"/>
</dbReference>
<dbReference type="InterPro" id="IPR051398">
    <property type="entry name" value="Polysacch_Deacetylase"/>
</dbReference>
<feature type="transmembrane region" description="Helical" evidence="3">
    <location>
        <begin position="7"/>
        <end position="25"/>
    </location>
</feature>
<sequence length="262" mass="30534">MRNMRSFIIVGIFFLFLGGAFIIYFSQTEEKGVFILEYHRINDQDDDEYTITTKEFKEQMEYLREQGYKTISFMDFVRAKKYGEKLPEKSVILTFDDGYEDNYTEVMPILAGYGMKGTVFIISNRVGLEGYLTWEQLKEMQTANIELGGHTANHLPLASLPPQKIDDELRLSKLLMEWNGLQTIYFFSYPNGSYNDTVIKDLRKNGYLTAVTGTPGVNTFATDPYRLQRTYIPRSKLGLLDFKLRLLKSRLYTKFNIRQNII</sequence>
<dbReference type="CDD" id="cd10918">
    <property type="entry name" value="CE4_NodB_like_5s_6s"/>
    <property type="match status" value="1"/>
</dbReference>
<dbReference type="SUPFAM" id="SSF88713">
    <property type="entry name" value="Glycoside hydrolase/deacetylase"/>
    <property type="match status" value="1"/>
</dbReference>
<evidence type="ECO:0000256" key="3">
    <source>
        <dbReference type="SAM" id="Phobius"/>
    </source>
</evidence>
<keyword evidence="6" id="KW-1185">Reference proteome</keyword>
<dbReference type="Pfam" id="PF01522">
    <property type="entry name" value="Polysacc_deac_1"/>
    <property type="match status" value="1"/>
</dbReference>
<dbReference type="AlphaFoldDB" id="A0A4R3K9J5"/>
<proteinExistence type="predicted"/>